<feature type="transmembrane region" description="Helical" evidence="1">
    <location>
        <begin position="79"/>
        <end position="111"/>
    </location>
</feature>
<reference evidence="4" key="2">
    <citation type="submission" date="2023-07" db="EMBL/GenBank/DDBJ databases">
        <title>Marinomonas vulgaris A79, complete genome.</title>
        <authorList>
            <person name="Ying J.-J."/>
        </authorList>
    </citation>
    <scope>NUCLEOTIDE SEQUENCE [LARGE SCALE GENOMIC DNA]</scope>
    <source>
        <strain evidence="4">A79</strain>
    </source>
</reference>
<keyword evidence="1" id="KW-0472">Membrane</keyword>
<name>A0ABS5HEP8_9GAMM</name>
<protein>
    <submittedName>
        <fullName evidence="3">Tripartite tricarboxylate transporter TctB family protein</fullName>
    </submittedName>
</protein>
<evidence type="ECO:0000313" key="3">
    <source>
        <dbReference type="EMBL" id="MBR7890112.1"/>
    </source>
</evidence>
<organism evidence="3 4">
    <name type="scientific">Marinomonas vulgaris</name>
    <dbReference type="NCBI Taxonomy" id="2823372"/>
    <lineage>
        <taxon>Bacteria</taxon>
        <taxon>Pseudomonadati</taxon>
        <taxon>Pseudomonadota</taxon>
        <taxon>Gammaproteobacteria</taxon>
        <taxon>Oceanospirillales</taxon>
        <taxon>Oceanospirillaceae</taxon>
        <taxon>Marinomonas</taxon>
    </lineage>
</organism>
<dbReference type="InterPro" id="IPR009936">
    <property type="entry name" value="DUF1468"/>
</dbReference>
<proteinExistence type="predicted"/>
<feature type="domain" description="DUF1468" evidence="2">
    <location>
        <begin position="11"/>
        <end position="143"/>
    </location>
</feature>
<gene>
    <name evidence="3" type="ORF">J9B83_14455</name>
</gene>
<dbReference type="EMBL" id="JAGSSV010000029">
    <property type="protein sequence ID" value="MBR7890112.1"/>
    <property type="molecule type" value="Genomic_DNA"/>
</dbReference>
<dbReference type="RefSeq" id="WP_211537530.1">
    <property type="nucleotide sequence ID" value="NZ_JAGSSV010000029.1"/>
</dbReference>
<keyword evidence="4" id="KW-1185">Reference proteome</keyword>
<comment type="caution">
    <text evidence="3">The sequence shown here is derived from an EMBL/GenBank/DDBJ whole genome shotgun (WGS) entry which is preliminary data.</text>
</comment>
<evidence type="ECO:0000259" key="2">
    <source>
        <dbReference type="Pfam" id="PF07331"/>
    </source>
</evidence>
<evidence type="ECO:0000313" key="4">
    <source>
        <dbReference type="Proteomes" id="UP000679722"/>
    </source>
</evidence>
<evidence type="ECO:0000256" key="1">
    <source>
        <dbReference type="SAM" id="Phobius"/>
    </source>
</evidence>
<keyword evidence="1" id="KW-1133">Transmembrane helix</keyword>
<dbReference type="Pfam" id="PF07331">
    <property type="entry name" value="TctB"/>
    <property type="match status" value="1"/>
</dbReference>
<sequence length="153" mass="17248">MNVKNIILPSVIIVISLVALYFISQFAVPSFQDASVGSKFFPTAIAVIQIIICVCIILGEIFHKDPQQDSAPLFNKYSIFGAVFIIGYATAIYFLGYLAATLLAFFLYLVFFKTTKRYYYLIAIVFTLVIYYVFANVFYVALPEGLFAGLFYD</sequence>
<feature type="transmembrane region" description="Helical" evidence="1">
    <location>
        <begin position="6"/>
        <end position="28"/>
    </location>
</feature>
<dbReference type="Proteomes" id="UP000679722">
    <property type="component" value="Unassembled WGS sequence"/>
</dbReference>
<reference evidence="3 4" key="1">
    <citation type="submission" date="2021-04" db="EMBL/GenBank/DDBJ databases">
        <authorList>
            <person name="Sun C."/>
        </authorList>
    </citation>
    <scope>NUCLEOTIDE SEQUENCE [LARGE SCALE GENOMIC DNA]</scope>
    <source>
        <strain evidence="3 4">A79</strain>
    </source>
</reference>
<feature type="transmembrane region" description="Helical" evidence="1">
    <location>
        <begin position="118"/>
        <end position="142"/>
    </location>
</feature>
<keyword evidence="1" id="KW-0812">Transmembrane</keyword>
<feature type="transmembrane region" description="Helical" evidence="1">
    <location>
        <begin position="40"/>
        <end position="59"/>
    </location>
</feature>
<accession>A0ABS5HEP8</accession>